<reference evidence="1 2" key="1">
    <citation type="journal article" date="2024" name="Nat. Commun.">
        <title>Phylogenomics reveals the evolutionary origins of lichenization in chlorophyte algae.</title>
        <authorList>
            <person name="Puginier C."/>
            <person name="Libourel C."/>
            <person name="Otte J."/>
            <person name="Skaloud P."/>
            <person name="Haon M."/>
            <person name="Grisel S."/>
            <person name="Petersen M."/>
            <person name="Berrin J.G."/>
            <person name="Delaux P.M."/>
            <person name="Dal Grande F."/>
            <person name="Keller J."/>
        </authorList>
    </citation>
    <scope>NUCLEOTIDE SEQUENCE [LARGE SCALE GENOMIC DNA]</scope>
    <source>
        <strain evidence="1 2">SAG 216-7</strain>
    </source>
</reference>
<dbReference type="PANTHER" id="PTHR46088">
    <property type="entry name" value="TUBULIN--TYROSINE LIGASE-LIKE PROTEIN 12"/>
    <property type="match status" value="1"/>
</dbReference>
<dbReference type="PANTHER" id="PTHR46088:SF1">
    <property type="entry name" value="TUBULIN--TYROSINE LIGASE-LIKE PROTEIN 12"/>
    <property type="match status" value="1"/>
</dbReference>
<gene>
    <name evidence="1" type="ORF">WJX75_007747</name>
</gene>
<dbReference type="InterPro" id="IPR027749">
    <property type="entry name" value="TTLL12"/>
</dbReference>
<dbReference type="InterPro" id="IPR004344">
    <property type="entry name" value="TTL/TTLL_fam"/>
</dbReference>
<accession>A0ABR2YFG9</accession>
<keyword evidence="2" id="KW-1185">Reference proteome</keyword>
<organism evidence="1 2">
    <name type="scientific">Coccomyxa subellipsoidea</name>
    <dbReference type="NCBI Taxonomy" id="248742"/>
    <lineage>
        <taxon>Eukaryota</taxon>
        <taxon>Viridiplantae</taxon>
        <taxon>Chlorophyta</taxon>
        <taxon>core chlorophytes</taxon>
        <taxon>Trebouxiophyceae</taxon>
        <taxon>Trebouxiophyceae incertae sedis</taxon>
        <taxon>Coccomyxaceae</taxon>
        <taxon>Coccomyxa</taxon>
    </lineage>
</organism>
<name>A0ABR2YFG9_9CHLO</name>
<dbReference type="Proteomes" id="UP001491310">
    <property type="component" value="Unassembled WGS sequence"/>
</dbReference>
<dbReference type="Pfam" id="PF03133">
    <property type="entry name" value="TTL"/>
    <property type="match status" value="1"/>
</dbReference>
<evidence type="ECO:0000313" key="1">
    <source>
        <dbReference type="EMBL" id="KAK9904252.1"/>
    </source>
</evidence>
<evidence type="ECO:0008006" key="3">
    <source>
        <dbReference type="Google" id="ProtNLM"/>
    </source>
</evidence>
<evidence type="ECO:0000313" key="2">
    <source>
        <dbReference type="Proteomes" id="UP001491310"/>
    </source>
</evidence>
<dbReference type="Gene3D" id="3.30.470.20">
    <property type="entry name" value="ATP-grasp fold, B domain"/>
    <property type="match status" value="1"/>
</dbReference>
<dbReference type="EMBL" id="JALJOT010000013">
    <property type="protein sequence ID" value="KAK9904252.1"/>
    <property type="molecule type" value="Genomic_DNA"/>
</dbReference>
<sequence length="594" mass="65830">MAIAEGQEAGLAFVSFLKASKVPESLWEQLLEKIERGEVGCQGVVQASKTAEGDGKLVAVEDITPTDSIFILPNIRAATRNDWDLLITTNAEFKQSVADTILSGLSDADLELPASLWRWLRPTMLAGTPSRAVTLFTLEQKDSLWARHGEDPNIAVVPLPQPVADAIGEGSAAPYGAVMMWPLRPIKAGAELVRDHLPGSRSLQRAACLLFLMSERARWAHEAEYEGLKAALEGALAGQVLPGVSAAPGKTLVEDSRSMPLQVEGRNQIRINQLVNQFPYEASIIRKDLLPQTLRRFNAAELEPDAQAAAASDSRADFFPSWFPATYDLATEPQFFLQDYRQRAKGGQDNHWVVKLAQGTHSTDVCLTDSAELITRYREAPGGDRVVQKYIEKPVLFKGRKMDLRVYLVVRSFADADAYLYCEWYARVANLEYSSDVSATETEFQRHFTVACYDDDSSVSGAQLMVPRSEVTSELEEQGIDVAALEEELCIMARNLVTAAQSQIGRWPRSRAIYGIDVLLVRGPSWKCSPQLLEVNFCPDFTTLLKVGSKEAIDDFMLACFTSEPVSEERFRRLKHDLDLEETVPGLKELNALD</sequence>
<proteinExistence type="predicted"/>
<comment type="caution">
    <text evidence="1">The sequence shown here is derived from an EMBL/GenBank/DDBJ whole genome shotgun (WGS) entry which is preliminary data.</text>
</comment>
<dbReference type="PROSITE" id="PS51221">
    <property type="entry name" value="TTL"/>
    <property type="match status" value="1"/>
</dbReference>
<protein>
    <recommendedName>
        <fullName evidence="3">TTL-domain-containing protein</fullName>
    </recommendedName>
</protein>